<organism evidence="1 2">
    <name type="scientific">Pluteus cervinus</name>
    <dbReference type="NCBI Taxonomy" id="181527"/>
    <lineage>
        <taxon>Eukaryota</taxon>
        <taxon>Fungi</taxon>
        <taxon>Dikarya</taxon>
        <taxon>Basidiomycota</taxon>
        <taxon>Agaricomycotina</taxon>
        <taxon>Agaricomycetes</taxon>
        <taxon>Agaricomycetidae</taxon>
        <taxon>Agaricales</taxon>
        <taxon>Pluteineae</taxon>
        <taxon>Pluteaceae</taxon>
        <taxon>Pluteus</taxon>
    </lineage>
</organism>
<keyword evidence="2" id="KW-1185">Reference proteome</keyword>
<dbReference type="Proteomes" id="UP000308600">
    <property type="component" value="Unassembled WGS sequence"/>
</dbReference>
<accession>A0ACD3B7A1</accession>
<reference evidence="1 2" key="1">
    <citation type="journal article" date="2019" name="Nat. Ecol. Evol.">
        <title>Megaphylogeny resolves global patterns of mushroom evolution.</title>
        <authorList>
            <person name="Varga T."/>
            <person name="Krizsan K."/>
            <person name="Foldi C."/>
            <person name="Dima B."/>
            <person name="Sanchez-Garcia M."/>
            <person name="Sanchez-Ramirez S."/>
            <person name="Szollosi G.J."/>
            <person name="Szarkandi J.G."/>
            <person name="Papp V."/>
            <person name="Albert L."/>
            <person name="Andreopoulos W."/>
            <person name="Angelini C."/>
            <person name="Antonin V."/>
            <person name="Barry K.W."/>
            <person name="Bougher N.L."/>
            <person name="Buchanan P."/>
            <person name="Buyck B."/>
            <person name="Bense V."/>
            <person name="Catcheside P."/>
            <person name="Chovatia M."/>
            <person name="Cooper J."/>
            <person name="Damon W."/>
            <person name="Desjardin D."/>
            <person name="Finy P."/>
            <person name="Geml J."/>
            <person name="Haridas S."/>
            <person name="Hughes K."/>
            <person name="Justo A."/>
            <person name="Karasinski D."/>
            <person name="Kautmanova I."/>
            <person name="Kiss B."/>
            <person name="Kocsube S."/>
            <person name="Kotiranta H."/>
            <person name="LaButti K.M."/>
            <person name="Lechner B.E."/>
            <person name="Liimatainen K."/>
            <person name="Lipzen A."/>
            <person name="Lukacs Z."/>
            <person name="Mihaltcheva S."/>
            <person name="Morgado L.N."/>
            <person name="Niskanen T."/>
            <person name="Noordeloos M.E."/>
            <person name="Ohm R.A."/>
            <person name="Ortiz-Santana B."/>
            <person name="Ovrebo C."/>
            <person name="Racz N."/>
            <person name="Riley R."/>
            <person name="Savchenko A."/>
            <person name="Shiryaev A."/>
            <person name="Soop K."/>
            <person name="Spirin V."/>
            <person name="Szebenyi C."/>
            <person name="Tomsovsky M."/>
            <person name="Tulloss R.E."/>
            <person name="Uehling J."/>
            <person name="Grigoriev I.V."/>
            <person name="Vagvolgyi C."/>
            <person name="Papp T."/>
            <person name="Martin F.M."/>
            <person name="Miettinen O."/>
            <person name="Hibbett D.S."/>
            <person name="Nagy L.G."/>
        </authorList>
    </citation>
    <scope>NUCLEOTIDE SEQUENCE [LARGE SCALE GENOMIC DNA]</scope>
    <source>
        <strain evidence="1 2">NL-1719</strain>
    </source>
</reference>
<sequence>MPISETNQTSSLLDAMFSAIQRVRANFTHVTEEYHWYATNSGQHHHASSSRSWSSVLPLSSSDHHQVSPQLDSKHHDEHAVAPLTPEGVHLQSSYRARPTQSDNRAQLSKTDPIRLLQLRAIEADAKTTRWVIGSFVVLAMLAFLTTCVHGRRP</sequence>
<name>A0ACD3B7A1_9AGAR</name>
<evidence type="ECO:0000313" key="2">
    <source>
        <dbReference type="Proteomes" id="UP000308600"/>
    </source>
</evidence>
<gene>
    <name evidence="1" type="ORF">BDN72DRAFT_956276</name>
</gene>
<dbReference type="EMBL" id="ML208273">
    <property type="protein sequence ID" value="TFK73710.1"/>
    <property type="molecule type" value="Genomic_DNA"/>
</dbReference>
<evidence type="ECO:0000313" key="1">
    <source>
        <dbReference type="EMBL" id="TFK73710.1"/>
    </source>
</evidence>
<proteinExistence type="predicted"/>
<protein>
    <submittedName>
        <fullName evidence="1">Uncharacterized protein</fullName>
    </submittedName>
</protein>